<feature type="chain" id="PRO_5034617135" evidence="6">
    <location>
        <begin position="25"/>
        <end position="164"/>
    </location>
</feature>
<evidence type="ECO:0000256" key="3">
    <source>
        <dbReference type="ARBA" id="ARBA00022525"/>
    </source>
</evidence>
<feature type="domain" description="Endothelin-like toxin" evidence="7">
    <location>
        <begin position="93"/>
        <end position="114"/>
    </location>
</feature>
<proteinExistence type="inferred from homology"/>
<accession>A0A8C6TV52</accession>
<dbReference type="GO" id="GO:0031708">
    <property type="term" value="F:endothelin B receptor binding"/>
    <property type="evidence" value="ECO:0007669"/>
    <property type="project" value="TreeGrafter"/>
</dbReference>
<sequence>MAYFICKAIPVVVIIIVALHEGCGIPLSSQSRSSSENLPQHHVRVKRCSCDNWEDEECIYFCHLDIIWVNSPGKLLPYGLGNPSSRRRRSAQRCQCANPYDPACNTFCHKSSGYAKTEAIKMDQKSTSNNLLQSLRSVVKSNYKRLPLKEHRTKVQQQKNSTIR</sequence>
<protein>
    <submittedName>
        <fullName evidence="8">Endothelin 2</fullName>
    </submittedName>
</protein>
<feature type="signal peptide" evidence="6">
    <location>
        <begin position="1"/>
        <end position="24"/>
    </location>
</feature>
<dbReference type="PANTHER" id="PTHR13874:SF9">
    <property type="entry name" value="ENDOTHELIN-2"/>
    <property type="match status" value="1"/>
</dbReference>
<feature type="domain" description="Endothelin-like toxin" evidence="7">
    <location>
        <begin position="47"/>
        <end position="68"/>
    </location>
</feature>
<dbReference type="GO" id="GO:0003100">
    <property type="term" value="P:regulation of systemic arterial blood pressure by endothelin"/>
    <property type="evidence" value="ECO:0007669"/>
    <property type="project" value="TreeGrafter"/>
</dbReference>
<dbReference type="GO" id="GO:0019229">
    <property type="term" value="P:regulation of vasoconstriction"/>
    <property type="evidence" value="ECO:0007669"/>
    <property type="project" value="InterPro"/>
</dbReference>
<keyword evidence="4" id="KW-0838">Vasoactive</keyword>
<evidence type="ECO:0000256" key="6">
    <source>
        <dbReference type="SAM" id="SignalP"/>
    </source>
</evidence>
<keyword evidence="3" id="KW-0964">Secreted</keyword>
<dbReference type="GO" id="GO:0014826">
    <property type="term" value="P:vein smooth muscle contraction"/>
    <property type="evidence" value="ECO:0007669"/>
    <property type="project" value="TreeGrafter"/>
</dbReference>
<evidence type="ECO:0000256" key="4">
    <source>
        <dbReference type="ARBA" id="ARBA00022858"/>
    </source>
</evidence>
<dbReference type="GO" id="GO:0006874">
    <property type="term" value="P:intracellular calcium ion homeostasis"/>
    <property type="evidence" value="ECO:0007669"/>
    <property type="project" value="TreeGrafter"/>
</dbReference>
<dbReference type="GO" id="GO:0005615">
    <property type="term" value="C:extracellular space"/>
    <property type="evidence" value="ECO:0007669"/>
    <property type="project" value="TreeGrafter"/>
</dbReference>
<keyword evidence="6" id="KW-0732">Signal</keyword>
<keyword evidence="5" id="KW-0839">Vasoconstrictor</keyword>
<evidence type="ECO:0000313" key="9">
    <source>
        <dbReference type="Proteomes" id="UP000694523"/>
    </source>
</evidence>
<dbReference type="Pfam" id="PF00322">
    <property type="entry name" value="Endothelin"/>
    <property type="match status" value="1"/>
</dbReference>
<dbReference type="Ensembl" id="ENSNMLT00000028694.1">
    <property type="protein sequence ID" value="ENSNMLP00000025665.1"/>
    <property type="gene ID" value="ENSNMLG00000016390.1"/>
</dbReference>
<dbReference type="PROSITE" id="PS00270">
    <property type="entry name" value="ENDOTHELIN"/>
    <property type="match status" value="2"/>
</dbReference>
<dbReference type="PANTHER" id="PTHR13874">
    <property type="entry name" value="ENDOTHELIN"/>
    <property type="match status" value="1"/>
</dbReference>
<dbReference type="GO" id="GO:0005179">
    <property type="term" value="F:hormone activity"/>
    <property type="evidence" value="ECO:0007669"/>
    <property type="project" value="TreeGrafter"/>
</dbReference>
<reference evidence="8" key="2">
    <citation type="submission" date="2025-09" db="UniProtKB">
        <authorList>
            <consortium name="Ensembl"/>
        </authorList>
    </citation>
    <scope>IDENTIFICATION</scope>
</reference>
<dbReference type="SMART" id="SM00272">
    <property type="entry name" value="END"/>
    <property type="match status" value="2"/>
</dbReference>
<keyword evidence="9" id="KW-1185">Reference proteome</keyword>
<dbReference type="InterPro" id="IPR019764">
    <property type="entry name" value="Endothelin_toxin_CS"/>
</dbReference>
<organism evidence="8 9">
    <name type="scientific">Neogobius melanostomus</name>
    <name type="common">round goby</name>
    <dbReference type="NCBI Taxonomy" id="47308"/>
    <lineage>
        <taxon>Eukaryota</taxon>
        <taxon>Metazoa</taxon>
        <taxon>Chordata</taxon>
        <taxon>Craniata</taxon>
        <taxon>Vertebrata</taxon>
        <taxon>Euteleostomi</taxon>
        <taxon>Actinopterygii</taxon>
        <taxon>Neopterygii</taxon>
        <taxon>Teleostei</taxon>
        <taxon>Neoteleostei</taxon>
        <taxon>Acanthomorphata</taxon>
        <taxon>Gobiaria</taxon>
        <taxon>Gobiiformes</taxon>
        <taxon>Gobioidei</taxon>
        <taxon>Gobiidae</taxon>
        <taxon>Benthophilinae</taxon>
        <taxon>Neogobiini</taxon>
        <taxon>Neogobius</taxon>
    </lineage>
</organism>
<dbReference type="PRINTS" id="PR00365">
    <property type="entry name" value="ENDOTHELIN"/>
</dbReference>
<evidence type="ECO:0000256" key="1">
    <source>
        <dbReference type="ARBA" id="ARBA00004613"/>
    </source>
</evidence>
<comment type="similarity">
    <text evidence="2">Belongs to the endothelin/sarafotoxin family.</text>
</comment>
<reference evidence="8" key="1">
    <citation type="submission" date="2025-08" db="UniProtKB">
        <authorList>
            <consortium name="Ensembl"/>
        </authorList>
    </citation>
    <scope>IDENTIFICATION</scope>
</reference>
<dbReference type="Proteomes" id="UP000694523">
    <property type="component" value="Unplaced"/>
</dbReference>
<dbReference type="InterPro" id="IPR020475">
    <property type="entry name" value="Endothelin"/>
</dbReference>
<dbReference type="InterPro" id="IPR001928">
    <property type="entry name" value="Endothln-like_toxin"/>
</dbReference>
<evidence type="ECO:0000259" key="7">
    <source>
        <dbReference type="SMART" id="SM00272"/>
    </source>
</evidence>
<comment type="subcellular location">
    <subcellularLocation>
        <location evidence="1">Secreted</location>
    </subcellularLocation>
</comment>
<dbReference type="AlphaFoldDB" id="A0A8C6TV52"/>
<evidence type="ECO:0000313" key="8">
    <source>
        <dbReference type="Ensembl" id="ENSNMLP00000025665.1"/>
    </source>
</evidence>
<evidence type="ECO:0000256" key="5">
    <source>
        <dbReference type="ARBA" id="ARBA00023322"/>
    </source>
</evidence>
<name>A0A8C6TV52_9GOBI</name>
<evidence type="ECO:0000256" key="2">
    <source>
        <dbReference type="ARBA" id="ARBA00010959"/>
    </source>
</evidence>